<evidence type="ECO:0000313" key="9">
    <source>
        <dbReference type="Proteomes" id="UP000004382"/>
    </source>
</evidence>
<evidence type="ECO:0000256" key="4">
    <source>
        <dbReference type="ARBA" id="ARBA00023204"/>
    </source>
</evidence>
<dbReference type="GO" id="GO:0032993">
    <property type="term" value="C:protein-DNA complex"/>
    <property type="evidence" value="ECO:0007669"/>
    <property type="project" value="TreeGrafter"/>
</dbReference>
<keyword evidence="3" id="KW-0227">DNA damage</keyword>
<evidence type="ECO:0000313" key="8">
    <source>
        <dbReference type="EMBL" id="EHP91912.1"/>
    </source>
</evidence>
<feature type="region of interest" description="Disordered" evidence="5">
    <location>
        <begin position="310"/>
        <end position="341"/>
    </location>
</feature>
<dbReference type="PATRIC" id="fig|882800.3.peg.3178"/>
<feature type="domain" description="DNA-3-methyladenine glycosylase AlkA N-terminal" evidence="7">
    <location>
        <begin position="21"/>
        <end position="133"/>
    </location>
</feature>
<comment type="caution">
    <text evidence="8">The sequence shown here is derived from an EMBL/GenBank/DDBJ whole genome shotgun (WGS) entry which is preliminary data.</text>
</comment>
<dbReference type="GO" id="GO:0032131">
    <property type="term" value="F:alkylated DNA binding"/>
    <property type="evidence" value="ECO:0007669"/>
    <property type="project" value="TreeGrafter"/>
</dbReference>
<keyword evidence="8" id="KW-0808">Transferase</keyword>
<evidence type="ECO:0000259" key="7">
    <source>
        <dbReference type="SMART" id="SM01009"/>
    </source>
</evidence>
<dbReference type="EMBL" id="AGJK01000086">
    <property type="protein sequence ID" value="EHP91912.1"/>
    <property type="molecule type" value="Genomic_DNA"/>
</dbReference>
<dbReference type="GO" id="GO:0006285">
    <property type="term" value="P:base-excision repair, AP site formation"/>
    <property type="evidence" value="ECO:0007669"/>
    <property type="project" value="TreeGrafter"/>
</dbReference>
<evidence type="ECO:0000256" key="1">
    <source>
        <dbReference type="ARBA" id="ARBA00000086"/>
    </source>
</evidence>
<evidence type="ECO:0000256" key="3">
    <source>
        <dbReference type="ARBA" id="ARBA00022763"/>
    </source>
</evidence>
<keyword evidence="4" id="KW-0234">DNA repair</keyword>
<dbReference type="SMART" id="SM01009">
    <property type="entry name" value="AlkA_N"/>
    <property type="match status" value="1"/>
</dbReference>
<dbReference type="GO" id="GO:0005737">
    <property type="term" value="C:cytoplasm"/>
    <property type="evidence" value="ECO:0007669"/>
    <property type="project" value="TreeGrafter"/>
</dbReference>
<dbReference type="InterPro" id="IPR003265">
    <property type="entry name" value="HhH-GPD_domain"/>
</dbReference>
<dbReference type="AlphaFoldDB" id="H1KKR1"/>
<evidence type="ECO:0000259" key="6">
    <source>
        <dbReference type="SMART" id="SM00478"/>
    </source>
</evidence>
<dbReference type="Gene3D" id="3.30.310.20">
    <property type="entry name" value="DNA-3-methyladenine glycosylase AlkA, N-terminal domain"/>
    <property type="match status" value="1"/>
</dbReference>
<accession>H1KKR1</accession>
<keyword evidence="8" id="KW-0489">Methyltransferase</keyword>
<proteinExistence type="predicted"/>
<evidence type="ECO:0000256" key="5">
    <source>
        <dbReference type="SAM" id="MobiDB-lite"/>
    </source>
</evidence>
<reference evidence="8 9" key="1">
    <citation type="submission" date="2011-09" db="EMBL/GenBank/DDBJ databases">
        <title>The draft genome of Methylobacterium extorquens DSM 13060.</title>
        <authorList>
            <consortium name="US DOE Joint Genome Institute (JGI-PGF)"/>
            <person name="Lucas S."/>
            <person name="Han J."/>
            <person name="Lapidus A."/>
            <person name="Cheng J.-F."/>
            <person name="Goodwin L."/>
            <person name="Pitluck S."/>
            <person name="Peters L."/>
            <person name="Land M.L."/>
            <person name="Hauser L."/>
            <person name="Koskimaki J."/>
            <person name="Halonen O."/>
            <person name="Pirttila A."/>
            <person name="Frank C."/>
            <person name="Woyke T.J."/>
        </authorList>
    </citation>
    <scope>NUCLEOTIDE SEQUENCE [LARGE SCALE GENOMIC DNA]</scope>
    <source>
        <strain evidence="8 9">DSM 13060</strain>
    </source>
</reference>
<protein>
    <recommendedName>
        <fullName evidence="2">DNA-3-methyladenine glycosylase II</fullName>
        <ecNumber evidence="2">3.2.2.21</ecNumber>
    </recommendedName>
</protein>
<dbReference type="InterPro" id="IPR010316">
    <property type="entry name" value="AlkA_N"/>
</dbReference>
<dbReference type="GO" id="GO:0008168">
    <property type="term" value="F:methyltransferase activity"/>
    <property type="evidence" value="ECO:0007669"/>
    <property type="project" value="UniProtKB-KW"/>
</dbReference>
<evidence type="ECO:0000256" key="2">
    <source>
        <dbReference type="ARBA" id="ARBA00012000"/>
    </source>
</evidence>
<dbReference type="PANTHER" id="PTHR43003">
    <property type="entry name" value="DNA-3-METHYLADENINE GLYCOSYLASE"/>
    <property type="match status" value="1"/>
</dbReference>
<dbReference type="Pfam" id="PF06029">
    <property type="entry name" value="AlkA_N"/>
    <property type="match status" value="1"/>
</dbReference>
<dbReference type="GO" id="GO:0043916">
    <property type="term" value="F:DNA-7-methylguanine glycosylase activity"/>
    <property type="evidence" value="ECO:0007669"/>
    <property type="project" value="TreeGrafter"/>
</dbReference>
<dbReference type="CDD" id="cd00056">
    <property type="entry name" value="ENDO3c"/>
    <property type="match status" value="1"/>
</dbReference>
<dbReference type="EC" id="3.2.2.21" evidence="2"/>
<dbReference type="InterPro" id="IPR023170">
    <property type="entry name" value="HhH_base_excis_C"/>
</dbReference>
<dbReference type="InterPro" id="IPR037046">
    <property type="entry name" value="AlkA_N_sf"/>
</dbReference>
<gene>
    <name evidence="8" type="ORF">MetexDRAFT_3223</name>
</gene>
<organism evidence="8 9">
    <name type="scientific">Methylorubrum extorquens DSM 13060</name>
    <dbReference type="NCBI Taxonomy" id="882800"/>
    <lineage>
        <taxon>Bacteria</taxon>
        <taxon>Pseudomonadati</taxon>
        <taxon>Pseudomonadota</taxon>
        <taxon>Alphaproteobacteria</taxon>
        <taxon>Hyphomicrobiales</taxon>
        <taxon>Methylobacteriaceae</taxon>
        <taxon>Methylorubrum</taxon>
    </lineage>
</organism>
<dbReference type="Proteomes" id="UP000004382">
    <property type="component" value="Unassembled WGS sequence"/>
</dbReference>
<dbReference type="PANTHER" id="PTHR43003:SF13">
    <property type="entry name" value="DNA-3-METHYLADENINE GLYCOSYLASE 2"/>
    <property type="match status" value="1"/>
</dbReference>
<feature type="domain" description="HhH-GPD" evidence="6">
    <location>
        <begin position="143"/>
        <end position="308"/>
    </location>
</feature>
<dbReference type="GO" id="GO:0006307">
    <property type="term" value="P:DNA alkylation repair"/>
    <property type="evidence" value="ECO:0007669"/>
    <property type="project" value="TreeGrafter"/>
</dbReference>
<dbReference type="Gene3D" id="1.10.340.30">
    <property type="entry name" value="Hypothetical protein, domain 2"/>
    <property type="match status" value="1"/>
</dbReference>
<dbReference type="Pfam" id="PF00730">
    <property type="entry name" value="HhH-GPD"/>
    <property type="match status" value="1"/>
</dbReference>
<comment type="catalytic activity">
    <reaction evidence="1">
        <text>Hydrolysis of alkylated DNA, releasing 3-methyladenine, 3-methylguanine, 7-methylguanine and 7-methyladenine.</text>
        <dbReference type="EC" id="3.2.2.21"/>
    </reaction>
</comment>
<dbReference type="InterPro" id="IPR011257">
    <property type="entry name" value="DNA_glycosylase"/>
</dbReference>
<dbReference type="GO" id="GO:0008725">
    <property type="term" value="F:DNA-3-methyladenine glycosylase activity"/>
    <property type="evidence" value="ECO:0007669"/>
    <property type="project" value="TreeGrafter"/>
</dbReference>
<name>H1KKR1_METEX</name>
<dbReference type="SUPFAM" id="SSF55945">
    <property type="entry name" value="TATA-box binding protein-like"/>
    <property type="match status" value="1"/>
</dbReference>
<dbReference type="InterPro" id="IPR051912">
    <property type="entry name" value="Alkylbase_DNA_Glycosylase/TA"/>
</dbReference>
<dbReference type="GO" id="GO:0032259">
    <property type="term" value="P:methylation"/>
    <property type="evidence" value="ECO:0007669"/>
    <property type="project" value="UniProtKB-KW"/>
</dbReference>
<dbReference type="SUPFAM" id="SSF48150">
    <property type="entry name" value="DNA-glycosylase"/>
    <property type="match status" value="1"/>
</dbReference>
<sequence>MTGRERRLAGDTDMQPHATTVTRLPFRVPFDWDGVHAYLAARAIPGVEITCPGLYARSVASGGTHGIVRVQRASDDALALTVVGPFHDAATRAARLFDLGVDPDAVGTALSADPFMAGLVEARPGMRVPGAWDGFELAVRAILGQQVSVAAATRLAGKLVAAFGMPLTPGGAVAEPGLTHVFPSPAALVDADVALALNMPRARGAAIRAVAAAVLAEPDLFDPGQGLAVAVARLKALRGIGDWTAHYVAMRALREADAMPTGDIGLLRALEDEAGRPSAKALEARSAAWRPWRAYAVLHLWAHDAARTVAAGPTKTRPKTKTIPEQGAGCGHRAARAKVSP</sequence>
<dbReference type="Gene3D" id="1.10.1670.10">
    <property type="entry name" value="Helix-hairpin-Helix base-excision DNA repair enzymes (C-terminal)"/>
    <property type="match status" value="1"/>
</dbReference>
<dbReference type="SMART" id="SM00478">
    <property type="entry name" value="ENDO3c"/>
    <property type="match status" value="1"/>
</dbReference>